<comment type="caution">
    <text evidence="2">The sequence shown here is derived from an EMBL/GenBank/DDBJ whole genome shotgun (WGS) entry which is preliminary data.</text>
</comment>
<dbReference type="OrthoDB" id="3473305at2759"/>
<gene>
    <name evidence="2" type="ORF">Trco_007161</name>
</gene>
<dbReference type="EMBL" id="JAIWOZ010000005">
    <property type="protein sequence ID" value="KAH6605454.1"/>
    <property type="molecule type" value="Genomic_DNA"/>
</dbReference>
<protein>
    <recommendedName>
        <fullName evidence="1">2EXR domain-containing protein</fullName>
    </recommendedName>
</protein>
<evidence type="ECO:0000313" key="2">
    <source>
        <dbReference type="EMBL" id="KAH6605454.1"/>
    </source>
</evidence>
<reference evidence="2" key="1">
    <citation type="submission" date="2021-08" db="EMBL/GenBank/DDBJ databases">
        <title>Chromosome-Level Trichoderma cornu-damae using Hi-C Data.</title>
        <authorList>
            <person name="Kim C.S."/>
        </authorList>
    </citation>
    <scope>NUCLEOTIDE SEQUENCE</scope>
    <source>
        <strain evidence="2">KA19-0412C</strain>
    </source>
</reference>
<dbReference type="PANTHER" id="PTHR35910">
    <property type="entry name" value="2EXR DOMAIN-CONTAINING PROTEIN"/>
    <property type="match status" value="1"/>
</dbReference>
<dbReference type="Proteomes" id="UP000827724">
    <property type="component" value="Unassembled WGS sequence"/>
</dbReference>
<accession>A0A9P8TVP1</accession>
<dbReference type="AlphaFoldDB" id="A0A9P8TVP1"/>
<dbReference type="Pfam" id="PF20150">
    <property type="entry name" value="2EXR"/>
    <property type="match status" value="1"/>
</dbReference>
<organism evidence="2 3">
    <name type="scientific">Trichoderma cornu-damae</name>
    <dbReference type="NCBI Taxonomy" id="654480"/>
    <lineage>
        <taxon>Eukaryota</taxon>
        <taxon>Fungi</taxon>
        <taxon>Dikarya</taxon>
        <taxon>Ascomycota</taxon>
        <taxon>Pezizomycotina</taxon>
        <taxon>Sordariomycetes</taxon>
        <taxon>Hypocreomycetidae</taxon>
        <taxon>Hypocreales</taxon>
        <taxon>Hypocreaceae</taxon>
        <taxon>Trichoderma</taxon>
    </lineage>
</organism>
<feature type="domain" description="2EXR" evidence="1">
    <location>
        <begin position="5"/>
        <end position="95"/>
    </location>
</feature>
<name>A0A9P8TVP1_9HYPO</name>
<sequence>MATTFHPFPRLPSEIRSQIWALAAHPRLVHIRITPQSDTLWNRDYYYASKIPQAELMHVCRESRQLAPYQKAFFTALPGDSEARYIWVNFEEDMICLQDEKMERLAPHAADIQRLSFAVPTGEYGDYWVDVFTKFTDQYFERFTALREVRLVISECFLFWGSTVGGPGYGKCPPENVRYVDVHTGLVLTGPQLELACKWSGRKGAQVYDFDDFDAELKVRDVTIPN</sequence>
<dbReference type="InterPro" id="IPR045518">
    <property type="entry name" value="2EXR"/>
</dbReference>
<evidence type="ECO:0000313" key="3">
    <source>
        <dbReference type="Proteomes" id="UP000827724"/>
    </source>
</evidence>
<dbReference type="PANTHER" id="PTHR35910:SF1">
    <property type="entry name" value="2EXR DOMAIN-CONTAINING PROTEIN"/>
    <property type="match status" value="1"/>
</dbReference>
<proteinExistence type="predicted"/>
<keyword evidence="3" id="KW-1185">Reference proteome</keyword>
<evidence type="ECO:0000259" key="1">
    <source>
        <dbReference type="Pfam" id="PF20150"/>
    </source>
</evidence>